<dbReference type="AlphaFoldDB" id="A0A0G1N1B2"/>
<dbReference type="GO" id="GO:0008831">
    <property type="term" value="F:dTDP-4-dehydrorhamnose reductase activity"/>
    <property type="evidence" value="ECO:0007669"/>
    <property type="project" value="UniProtKB-EC"/>
</dbReference>
<dbReference type="Gene3D" id="3.90.25.10">
    <property type="entry name" value="UDP-galactose 4-epimerase, domain 1"/>
    <property type="match status" value="1"/>
</dbReference>
<gene>
    <name evidence="4" type="ORF">UX20_C0002G0016</name>
</gene>
<dbReference type="InterPro" id="IPR036291">
    <property type="entry name" value="NAD(P)-bd_dom_sf"/>
</dbReference>
<comment type="caution">
    <text evidence="4">The sequence shown here is derived from an EMBL/GenBank/DDBJ whole genome shotgun (WGS) entry which is preliminary data.</text>
</comment>
<keyword evidence="2" id="KW-0560">Oxidoreductase</keyword>
<dbReference type="NCBIfam" id="TIGR01214">
    <property type="entry name" value="rmlD"/>
    <property type="match status" value="1"/>
</dbReference>
<dbReference type="InterPro" id="IPR005913">
    <property type="entry name" value="dTDP_dehydrorham_reduct"/>
</dbReference>
<comment type="similarity">
    <text evidence="1 2">Belongs to the dTDP-4-dehydrorhamnose reductase family.</text>
</comment>
<dbReference type="Proteomes" id="UP000034911">
    <property type="component" value="Unassembled WGS sequence"/>
</dbReference>
<dbReference type="CDD" id="cd05254">
    <property type="entry name" value="dTDP_HR_like_SDR_e"/>
    <property type="match status" value="1"/>
</dbReference>
<keyword evidence="2" id="KW-0521">NADP</keyword>
<name>A0A0G1N1B2_9BACT</name>
<organism evidence="4 5">
    <name type="scientific">Candidatus Magasanikbacteria bacterium GW2011_GWC2_45_8</name>
    <dbReference type="NCBI Taxonomy" id="1619050"/>
    <lineage>
        <taxon>Bacteria</taxon>
        <taxon>Candidatus Magasanikiibacteriota</taxon>
    </lineage>
</organism>
<dbReference type="PANTHER" id="PTHR10491">
    <property type="entry name" value="DTDP-4-DEHYDRORHAMNOSE REDUCTASE"/>
    <property type="match status" value="1"/>
</dbReference>
<evidence type="ECO:0000259" key="3">
    <source>
        <dbReference type="Pfam" id="PF04321"/>
    </source>
</evidence>
<dbReference type="SUPFAM" id="SSF51735">
    <property type="entry name" value="NAD(P)-binding Rossmann-fold domains"/>
    <property type="match status" value="1"/>
</dbReference>
<dbReference type="Gene3D" id="3.40.50.720">
    <property type="entry name" value="NAD(P)-binding Rossmann-like Domain"/>
    <property type="match status" value="1"/>
</dbReference>
<dbReference type="InterPro" id="IPR029903">
    <property type="entry name" value="RmlD-like-bd"/>
</dbReference>
<accession>A0A0G1N1B2</accession>
<protein>
    <recommendedName>
        <fullName evidence="2">dTDP-4-dehydrorhamnose reductase</fullName>
        <ecNumber evidence="2">1.1.1.133</ecNumber>
    </recommendedName>
</protein>
<reference evidence="4 5" key="1">
    <citation type="journal article" date="2015" name="Nature">
        <title>rRNA introns, odd ribosomes, and small enigmatic genomes across a large radiation of phyla.</title>
        <authorList>
            <person name="Brown C.T."/>
            <person name="Hug L.A."/>
            <person name="Thomas B.C."/>
            <person name="Sharon I."/>
            <person name="Castelle C.J."/>
            <person name="Singh A."/>
            <person name="Wilkins M.J."/>
            <person name="Williams K.H."/>
            <person name="Banfield J.F."/>
        </authorList>
    </citation>
    <scope>NUCLEOTIDE SEQUENCE [LARGE SCALE GENOMIC DNA]</scope>
</reference>
<dbReference type="EMBL" id="LCLH01000002">
    <property type="protein sequence ID" value="KKU14279.1"/>
    <property type="molecule type" value="Genomic_DNA"/>
</dbReference>
<dbReference type="GO" id="GO:0005829">
    <property type="term" value="C:cytosol"/>
    <property type="evidence" value="ECO:0007669"/>
    <property type="project" value="TreeGrafter"/>
</dbReference>
<evidence type="ECO:0000313" key="4">
    <source>
        <dbReference type="EMBL" id="KKU14279.1"/>
    </source>
</evidence>
<sequence>MKKICIIGNLGMLGQQLETVFRAAAQYEVAGWDRGDIDITEAQQTREKIIALKPDIIINAAAYNNVDKAETDDKELAMRINGEAVGTLAAVANELGALLVHYSSDYVFAGDAKIGYKEIDEPSPISVYGESKLAGEKAARTAHSYYLLRTSRLFGPPASGVGAKKSFVDVMLALAKEKKEFDLVDEEWSSPTYVADLAKRTKEIIEQQEPYGLYHVTNSGACTWFGFGKEVFKLAGLSEVVTRSVSSSSFPRPAKRPAYSELTSMKLHPMRPWQDALKEYIEPMVIEKK</sequence>
<comment type="function">
    <text evidence="2">Catalyzes the reduction of dTDP-6-deoxy-L-lyxo-4-hexulose to yield dTDP-L-rhamnose.</text>
</comment>
<dbReference type="PANTHER" id="PTHR10491:SF4">
    <property type="entry name" value="METHIONINE ADENOSYLTRANSFERASE 2 SUBUNIT BETA"/>
    <property type="match status" value="1"/>
</dbReference>
<dbReference type="EC" id="1.1.1.133" evidence="2"/>
<evidence type="ECO:0000256" key="2">
    <source>
        <dbReference type="RuleBase" id="RU364082"/>
    </source>
</evidence>
<dbReference type="STRING" id="1619050.UX20_C0002G0016"/>
<evidence type="ECO:0000256" key="1">
    <source>
        <dbReference type="ARBA" id="ARBA00010944"/>
    </source>
</evidence>
<proteinExistence type="inferred from homology"/>
<feature type="domain" description="RmlD-like substrate binding" evidence="3">
    <location>
        <begin position="3"/>
        <end position="284"/>
    </location>
</feature>
<dbReference type="GO" id="GO:0019305">
    <property type="term" value="P:dTDP-rhamnose biosynthetic process"/>
    <property type="evidence" value="ECO:0007669"/>
    <property type="project" value="UniProtKB-UniPathway"/>
</dbReference>
<dbReference type="Pfam" id="PF04321">
    <property type="entry name" value="RmlD_sub_bind"/>
    <property type="match status" value="1"/>
</dbReference>
<dbReference type="UniPathway" id="UPA00124"/>
<dbReference type="PATRIC" id="fig|1619050.3.peg.34"/>
<evidence type="ECO:0000313" key="5">
    <source>
        <dbReference type="Proteomes" id="UP000034911"/>
    </source>
</evidence>
<comment type="pathway">
    <text evidence="2">Carbohydrate biosynthesis; dTDP-L-rhamnose biosynthesis.</text>
</comment>